<evidence type="ECO:0000313" key="2">
    <source>
        <dbReference type="EMBL" id="RAI25674.1"/>
    </source>
</evidence>
<dbReference type="Gene3D" id="3.10.180.10">
    <property type="entry name" value="2,3-Dihydroxybiphenyl 1,2-Dioxygenase, domain 1"/>
    <property type="match status" value="2"/>
</dbReference>
<comment type="caution">
    <text evidence="2">The sequence shown here is derived from an EMBL/GenBank/DDBJ whole genome shotgun (WGS) entry which is preliminary data.</text>
</comment>
<name>A0A327JJU1_9HYPH</name>
<evidence type="ECO:0000259" key="1">
    <source>
        <dbReference type="PROSITE" id="PS51819"/>
    </source>
</evidence>
<keyword evidence="2" id="KW-0223">Dioxygenase</keyword>
<dbReference type="Pfam" id="PF00903">
    <property type="entry name" value="Glyoxalase"/>
    <property type="match status" value="2"/>
</dbReference>
<dbReference type="InterPro" id="IPR037523">
    <property type="entry name" value="VOC_core"/>
</dbReference>
<feature type="domain" description="VOC" evidence="1">
    <location>
        <begin position="137"/>
        <end position="249"/>
    </location>
</feature>
<keyword evidence="3" id="KW-1185">Reference proteome</keyword>
<keyword evidence="2" id="KW-0560">Oxidoreductase</keyword>
<dbReference type="InterPro" id="IPR029068">
    <property type="entry name" value="Glyas_Bleomycin-R_OHBP_Dase"/>
</dbReference>
<dbReference type="PROSITE" id="PS51819">
    <property type="entry name" value="VOC"/>
    <property type="match status" value="2"/>
</dbReference>
<proteinExistence type="predicted"/>
<dbReference type="EMBL" id="NPEV01000042">
    <property type="protein sequence ID" value="RAI25674.1"/>
    <property type="molecule type" value="Genomic_DNA"/>
</dbReference>
<dbReference type="OrthoDB" id="9803142at2"/>
<protein>
    <submittedName>
        <fullName evidence="2">Glyoxalase/bleomycin resistance/extradiol dioxygenase family protein</fullName>
    </submittedName>
</protein>
<sequence>MIDLRDIYNVRLGTDDLDGAQHFGTEILGLQCVLRTDDHVYLRSDKRHHSVAFFKGEKKDSTIAFELKRWDGLDDALAELEAAGVACGRGSDEEAAVRFTHEFGWFIDPTGNRVELLARPFDANRPYHPNRPTGITGFGHVGLNTTDPKRDQAFWLSHFNARISDWIGPAPLMRVNARHHQIALFPTKGPGIQHINHQVDTIDDLLKAAYYLQDKQVRIVFGPGRHATSGGYFLYFEGHDGNTFEFSTSDRMIIEDEANYRPRQFALEDESFCLFGAKPDIAEFRK</sequence>
<reference evidence="2 3" key="1">
    <citation type="submission" date="2017-07" db="EMBL/GenBank/DDBJ databases">
        <title>Draft Genome Sequences of Select Purple Nonsulfur Bacteria.</title>
        <authorList>
            <person name="Lasarre B."/>
            <person name="Mckinlay J.B."/>
        </authorList>
    </citation>
    <scope>NUCLEOTIDE SEQUENCE [LARGE SCALE GENOMIC DNA]</scope>
    <source>
        <strain evidence="2 3">DSM 11290</strain>
    </source>
</reference>
<dbReference type="AlphaFoldDB" id="A0A327JJU1"/>
<dbReference type="InterPro" id="IPR004360">
    <property type="entry name" value="Glyas_Fos-R_dOase_dom"/>
</dbReference>
<accession>A0A327JJU1</accession>
<feature type="domain" description="VOC" evidence="1">
    <location>
        <begin position="6"/>
        <end position="119"/>
    </location>
</feature>
<dbReference type="RefSeq" id="WP_111435607.1">
    <property type="nucleotide sequence ID" value="NZ_JACIGG010000003.1"/>
</dbReference>
<dbReference type="GO" id="GO:0051213">
    <property type="term" value="F:dioxygenase activity"/>
    <property type="evidence" value="ECO:0007669"/>
    <property type="project" value="UniProtKB-KW"/>
</dbReference>
<organism evidence="2 3">
    <name type="scientific">Rhodobium orientis</name>
    <dbReference type="NCBI Taxonomy" id="34017"/>
    <lineage>
        <taxon>Bacteria</taxon>
        <taxon>Pseudomonadati</taxon>
        <taxon>Pseudomonadota</taxon>
        <taxon>Alphaproteobacteria</taxon>
        <taxon>Hyphomicrobiales</taxon>
        <taxon>Rhodobiaceae</taxon>
        <taxon>Rhodobium</taxon>
    </lineage>
</organism>
<evidence type="ECO:0000313" key="3">
    <source>
        <dbReference type="Proteomes" id="UP000249299"/>
    </source>
</evidence>
<gene>
    <name evidence="2" type="ORF">CH339_17090</name>
</gene>
<dbReference type="SUPFAM" id="SSF54593">
    <property type="entry name" value="Glyoxalase/Bleomycin resistance protein/Dihydroxybiphenyl dioxygenase"/>
    <property type="match status" value="1"/>
</dbReference>
<dbReference type="Proteomes" id="UP000249299">
    <property type="component" value="Unassembled WGS sequence"/>
</dbReference>